<dbReference type="OrthoDB" id="1142077at2"/>
<reference evidence="2" key="1">
    <citation type="submission" date="2015-12" db="EMBL/GenBank/DDBJ databases">
        <title>Complete genome sequence of Lutibacter profundus strain LP1.</title>
        <authorList>
            <person name="Wissuwa J."/>
            <person name="Le Moine Bauer S."/>
            <person name="Stokke R."/>
            <person name="Dahle H."/>
            <person name="Steen I.H."/>
        </authorList>
    </citation>
    <scope>NUCLEOTIDE SEQUENCE [LARGE SCALE GENOMIC DNA]</scope>
    <source>
        <strain evidence="2">LP1</strain>
    </source>
</reference>
<dbReference type="Gene3D" id="3.40.50.1820">
    <property type="entry name" value="alpha/beta hydrolase"/>
    <property type="match status" value="1"/>
</dbReference>
<sequence length="400" mass="47203">MKFTSLKSIYILLIVFISNYNYAQNIQIKKFDSQELENDRYLKIYIPDSYQIDSTKVYPLTIVLDAEYLFDVYVGNSILFAKKDKAPEQIIVGINQNYNEERYTDCSYSKENSLPNYEGESFYRFIRGELLDYFEENYRISPFKTIVGNTLTANFINYFLIEEYPGFNAFININPYYALDMPTMLQQKTETLNDENIYYYLSNSKYNSEKRKDLIKVTHSVLNNIKNSKFKYKFDQFDNSSKTASIGQSMPSALAFIFEMYSAISKEEFEKNIKDLSPPDAIAYLENKYVEIDYLFGSNLKIREKDIFAIESIIIDKENGDYLKNFGEMINKLYKDSPLGDYYIGRYYETGGKYKQALRYYKNGYMKLPEDDPNSDGYYENIERVLDKRNGTYIEQNEEN</sequence>
<dbReference type="EMBL" id="CP013355">
    <property type="protein sequence ID" value="AMC10438.1"/>
    <property type="molecule type" value="Genomic_DNA"/>
</dbReference>
<proteinExistence type="predicted"/>
<protein>
    <recommendedName>
        <fullName evidence="3">Esterase</fullName>
    </recommendedName>
</protein>
<dbReference type="InterPro" id="IPR000801">
    <property type="entry name" value="Esterase-like"/>
</dbReference>
<dbReference type="Pfam" id="PF00756">
    <property type="entry name" value="Esterase"/>
    <property type="match status" value="1"/>
</dbReference>
<dbReference type="InterPro" id="IPR011990">
    <property type="entry name" value="TPR-like_helical_dom_sf"/>
</dbReference>
<evidence type="ECO:0000313" key="2">
    <source>
        <dbReference type="Proteomes" id="UP000059672"/>
    </source>
</evidence>
<dbReference type="AlphaFoldDB" id="A0A0X8G5H2"/>
<accession>A0A0X8G5H2</accession>
<organism evidence="1 2">
    <name type="scientific">Lutibacter profundi</name>
    <dbReference type="NCBI Taxonomy" id="1622118"/>
    <lineage>
        <taxon>Bacteria</taxon>
        <taxon>Pseudomonadati</taxon>
        <taxon>Bacteroidota</taxon>
        <taxon>Flavobacteriia</taxon>
        <taxon>Flavobacteriales</taxon>
        <taxon>Flavobacteriaceae</taxon>
        <taxon>Lutibacter</taxon>
    </lineage>
</organism>
<dbReference type="STRING" id="1622118.Lupro_03860"/>
<keyword evidence="2" id="KW-1185">Reference proteome</keyword>
<evidence type="ECO:0000313" key="1">
    <source>
        <dbReference type="EMBL" id="AMC10438.1"/>
    </source>
</evidence>
<dbReference type="Proteomes" id="UP000059672">
    <property type="component" value="Chromosome"/>
</dbReference>
<dbReference type="PATRIC" id="fig|1622118.3.peg.818"/>
<gene>
    <name evidence="1" type="ORF">Lupro_03860</name>
</gene>
<dbReference type="SUPFAM" id="SSF53474">
    <property type="entry name" value="alpha/beta-Hydrolases"/>
    <property type="match status" value="1"/>
</dbReference>
<reference evidence="1 2" key="2">
    <citation type="journal article" date="2016" name="Int. J. Syst. Evol. Microbiol.">
        <title>Lutibacter profundi sp. nov., isolated from a deep-sea hydrothermal system on the Arctic Mid-Ocean Ridge and emended description of the genus Lutibacter.</title>
        <authorList>
            <person name="Le Moine Bauer S."/>
            <person name="Roalkvam I."/>
            <person name="Steen I.H."/>
            <person name="Dahle H."/>
        </authorList>
    </citation>
    <scope>NUCLEOTIDE SEQUENCE [LARGE SCALE GENOMIC DNA]</scope>
    <source>
        <strain evidence="1 2">LP1</strain>
    </source>
</reference>
<dbReference type="InterPro" id="IPR029058">
    <property type="entry name" value="AB_hydrolase_fold"/>
</dbReference>
<dbReference type="KEGG" id="lut:Lupro_03860"/>
<dbReference type="RefSeq" id="WP_068206446.1">
    <property type="nucleotide sequence ID" value="NZ_CP013355.1"/>
</dbReference>
<name>A0A0X8G5H2_9FLAO</name>
<dbReference type="Gene3D" id="1.25.40.10">
    <property type="entry name" value="Tetratricopeptide repeat domain"/>
    <property type="match status" value="1"/>
</dbReference>
<evidence type="ECO:0008006" key="3">
    <source>
        <dbReference type="Google" id="ProtNLM"/>
    </source>
</evidence>